<dbReference type="AlphaFoldDB" id="A0A915Z7Z4"/>
<evidence type="ECO:0000313" key="2">
    <source>
        <dbReference type="Proteomes" id="UP000684084"/>
    </source>
</evidence>
<name>A0A915Z7Z4_9GLOM</name>
<gene>
    <name evidence="1" type="ORF">CHRIB12_LOCUS10036</name>
</gene>
<sequence length="66" mass="7461">MDNDTSISYVTHPQAVYTSKLLDFKNLPEPKNADDNDNLLGIEYSDSLIMDFTKLNINSKDEASFC</sequence>
<evidence type="ECO:0000313" key="1">
    <source>
        <dbReference type="EMBL" id="CAB5364630.1"/>
    </source>
</evidence>
<organism evidence="1 2">
    <name type="scientific">Rhizophagus irregularis</name>
    <dbReference type="NCBI Taxonomy" id="588596"/>
    <lineage>
        <taxon>Eukaryota</taxon>
        <taxon>Fungi</taxon>
        <taxon>Fungi incertae sedis</taxon>
        <taxon>Mucoromycota</taxon>
        <taxon>Glomeromycotina</taxon>
        <taxon>Glomeromycetes</taxon>
        <taxon>Glomerales</taxon>
        <taxon>Glomeraceae</taxon>
        <taxon>Rhizophagus</taxon>
    </lineage>
</organism>
<dbReference type="Proteomes" id="UP000684084">
    <property type="component" value="Unassembled WGS sequence"/>
</dbReference>
<protein>
    <submittedName>
        <fullName evidence="1">Uncharacterized protein</fullName>
    </submittedName>
</protein>
<comment type="caution">
    <text evidence="1">The sequence shown here is derived from an EMBL/GenBank/DDBJ whole genome shotgun (WGS) entry which is preliminary data.</text>
</comment>
<proteinExistence type="predicted"/>
<dbReference type="OrthoDB" id="2309794at2759"/>
<reference evidence="1" key="1">
    <citation type="submission" date="2020-05" db="EMBL/GenBank/DDBJ databases">
        <authorList>
            <person name="Rincon C."/>
            <person name="Sanders R I."/>
            <person name="Robbins C."/>
            <person name="Chaturvedi A."/>
        </authorList>
    </citation>
    <scope>NUCLEOTIDE SEQUENCE</scope>
    <source>
        <strain evidence="1">CHB12</strain>
    </source>
</reference>
<dbReference type="EMBL" id="CAGKOT010000020">
    <property type="protein sequence ID" value="CAB5364630.1"/>
    <property type="molecule type" value="Genomic_DNA"/>
</dbReference>
<accession>A0A915Z7Z4</accession>